<dbReference type="UniPathway" id="UPA00077">
    <property type="reaction ID" value="UER00158"/>
</dbReference>
<evidence type="ECO:0000256" key="1">
    <source>
        <dbReference type="ARBA" id="ARBA00004903"/>
    </source>
</evidence>
<evidence type="ECO:0000256" key="2">
    <source>
        <dbReference type="ARBA" id="ARBA00009539"/>
    </source>
</evidence>
<proteinExistence type="inferred from homology"/>
<dbReference type="SUPFAM" id="SSF53597">
    <property type="entry name" value="Dihydrofolate reductase-like"/>
    <property type="match status" value="1"/>
</dbReference>
<evidence type="ECO:0000256" key="3">
    <source>
        <dbReference type="ARBA" id="ARBA00012856"/>
    </source>
</evidence>
<dbReference type="GO" id="GO:0006730">
    <property type="term" value="P:one-carbon metabolic process"/>
    <property type="evidence" value="ECO:0007669"/>
    <property type="project" value="UniProtKB-KW"/>
</dbReference>
<dbReference type="EC" id="1.5.1.3" evidence="3"/>
<name>A0A401UL88_9CLOT</name>
<keyword evidence="6" id="KW-0560">Oxidoreductase</keyword>
<evidence type="ECO:0000313" key="9">
    <source>
        <dbReference type="Proteomes" id="UP000287872"/>
    </source>
</evidence>
<evidence type="ECO:0000256" key="5">
    <source>
        <dbReference type="ARBA" id="ARBA00022857"/>
    </source>
</evidence>
<dbReference type="PRINTS" id="PR00070">
    <property type="entry name" value="DHFR"/>
</dbReference>
<evidence type="ECO:0000313" key="8">
    <source>
        <dbReference type="EMBL" id="GCD10242.1"/>
    </source>
</evidence>
<comment type="pathway">
    <text evidence="1">Cofactor biosynthesis; tetrahydrofolate biosynthesis; 5,6,7,8-tetrahydrofolate from 7,8-dihydrofolate: step 1/1.</text>
</comment>
<keyword evidence="5" id="KW-0521">NADP</keyword>
<evidence type="ECO:0000256" key="4">
    <source>
        <dbReference type="ARBA" id="ARBA00022563"/>
    </source>
</evidence>
<dbReference type="OrthoDB" id="9804315at2"/>
<dbReference type="PANTHER" id="PTHR48069:SF3">
    <property type="entry name" value="DIHYDROFOLATE REDUCTASE"/>
    <property type="match status" value="1"/>
</dbReference>
<dbReference type="Proteomes" id="UP000287872">
    <property type="component" value="Unassembled WGS sequence"/>
</dbReference>
<dbReference type="InterPro" id="IPR024072">
    <property type="entry name" value="DHFR-like_dom_sf"/>
</dbReference>
<dbReference type="InterPro" id="IPR001796">
    <property type="entry name" value="DHFR_dom"/>
</dbReference>
<dbReference type="InterPro" id="IPR012259">
    <property type="entry name" value="DHFR"/>
</dbReference>
<dbReference type="GO" id="GO:0046655">
    <property type="term" value="P:folic acid metabolic process"/>
    <property type="evidence" value="ECO:0007669"/>
    <property type="project" value="TreeGrafter"/>
</dbReference>
<dbReference type="Gene3D" id="3.40.430.10">
    <property type="entry name" value="Dihydrofolate Reductase, subunit A"/>
    <property type="match status" value="1"/>
</dbReference>
<dbReference type="PANTHER" id="PTHR48069">
    <property type="entry name" value="DIHYDROFOLATE REDUCTASE"/>
    <property type="match status" value="1"/>
</dbReference>
<dbReference type="CDD" id="cd00209">
    <property type="entry name" value="DHFR"/>
    <property type="match status" value="1"/>
</dbReference>
<dbReference type="GO" id="GO:0004146">
    <property type="term" value="F:dihydrofolate reductase activity"/>
    <property type="evidence" value="ECO:0007669"/>
    <property type="project" value="UniProtKB-EC"/>
</dbReference>
<dbReference type="PROSITE" id="PS51330">
    <property type="entry name" value="DHFR_2"/>
    <property type="match status" value="1"/>
</dbReference>
<dbReference type="Pfam" id="PF00186">
    <property type="entry name" value="DHFR_1"/>
    <property type="match status" value="1"/>
</dbReference>
<protein>
    <recommendedName>
        <fullName evidence="3">dihydrofolate reductase</fullName>
        <ecNumber evidence="3">1.5.1.3</ecNumber>
    </recommendedName>
</protein>
<accession>A0A401UL88</accession>
<feature type="domain" description="DHFR" evidence="7">
    <location>
        <begin position="1"/>
        <end position="162"/>
    </location>
</feature>
<evidence type="ECO:0000259" key="7">
    <source>
        <dbReference type="PROSITE" id="PS51330"/>
    </source>
</evidence>
<dbReference type="EMBL" id="BHYK01000009">
    <property type="protein sequence ID" value="GCD10242.1"/>
    <property type="molecule type" value="Genomic_DNA"/>
</dbReference>
<dbReference type="AlphaFoldDB" id="A0A401UL88"/>
<sequence length="165" mass="19420">MNLIAAVDLNWGIGYNTKLLVKIPEDMKYFKEKTLGKVIVMGRNTLESLPDKKPLEQRVNIVLTKNRSYNCEGVVLCYSLEELFKELKKYNEEDIFIIGGQSIYAQLMPHCDKAYITKIYKEYVHNKVLANLDNNNQWQKKSTSEKQQFKEDIYYTFNTYVKKLL</sequence>
<keyword evidence="4" id="KW-0554">One-carbon metabolism</keyword>
<organism evidence="8 9">
    <name type="scientific">Clostridium tagluense</name>
    <dbReference type="NCBI Taxonomy" id="360422"/>
    <lineage>
        <taxon>Bacteria</taxon>
        <taxon>Bacillati</taxon>
        <taxon>Bacillota</taxon>
        <taxon>Clostridia</taxon>
        <taxon>Eubacteriales</taxon>
        <taxon>Clostridiaceae</taxon>
        <taxon>Clostridium</taxon>
    </lineage>
</organism>
<keyword evidence="9" id="KW-1185">Reference proteome</keyword>
<dbReference type="GO" id="GO:0046452">
    <property type="term" value="P:dihydrofolate metabolic process"/>
    <property type="evidence" value="ECO:0007669"/>
    <property type="project" value="TreeGrafter"/>
</dbReference>
<comment type="caution">
    <text evidence="8">The sequence shown here is derived from an EMBL/GenBank/DDBJ whole genome shotgun (WGS) entry which is preliminary data.</text>
</comment>
<dbReference type="GO" id="GO:0050661">
    <property type="term" value="F:NADP binding"/>
    <property type="evidence" value="ECO:0007669"/>
    <property type="project" value="InterPro"/>
</dbReference>
<gene>
    <name evidence="8" type="primary">folA_1</name>
    <name evidence="8" type="ORF">Ctaglu_18650</name>
</gene>
<reference evidence="8 9" key="1">
    <citation type="submission" date="2018-11" db="EMBL/GenBank/DDBJ databases">
        <title>Genome sequencing and assembly of Clostridium tagluense strain A121.</title>
        <authorList>
            <person name="Murakami T."/>
            <person name="Segawa T."/>
            <person name="Shcherbakova V.A."/>
            <person name="Mori H."/>
            <person name="Yoshimura Y."/>
        </authorList>
    </citation>
    <scope>NUCLEOTIDE SEQUENCE [LARGE SCALE GENOMIC DNA]</scope>
    <source>
        <strain evidence="8 9">A121</strain>
    </source>
</reference>
<comment type="similarity">
    <text evidence="2">Belongs to the dihydrofolate reductase family.</text>
</comment>
<dbReference type="RefSeq" id="WP_125000518.1">
    <property type="nucleotide sequence ID" value="NZ_BHYK01000009.1"/>
</dbReference>
<dbReference type="GO" id="GO:0046654">
    <property type="term" value="P:tetrahydrofolate biosynthetic process"/>
    <property type="evidence" value="ECO:0007669"/>
    <property type="project" value="UniProtKB-UniPathway"/>
</dbReference>
<evidence type="ECO:0000256" key="6">
    <source>
        <dbReference type="ARBA" id="ARBA00023002"/>
    </source>
</evidence>